<sequence>MYSDRRFQTDYYFPFITFNQEQIRGSTRGGYLLTERKNFSNVVDTILNVDKDVLQKLIDRCGKGEYVKPETDAEVECFKLLSIVDHVAAHVPGSTTQRKYQCTQLKSLIMTVGVPVFFITFAPVEFKNPLCMYYCGEKIDLLSRQPVMGHHLDRMRAIATNPVACARFFHLLVTLFVRIILRSDSDLPGLFGRVRAYYGTVE</sequence>
<evidence type="ECO:0000313" key="4">
    <source>
        <dbReference type="Proteomes" id="UP000015241"/>
    </source>
</evidence>
<evidence type="ECO:0000256" key="1">
    <source>
        <dbReference type="SAM" id="Phobius"/>
    </source>
</evidence>
<name>S8E8D3_FOMSC</name>
<keyword evidence="1" id="KW-1133">Transmembrane helix</keyword>
<gene>
    <name evidence="3" type="ORF">FOMPIDRAFT_1102538</name>
</gene>
<accession>S8E8D3</accession>
<evidence type="ECO:0000259" key="2">
    <source>
        <dbReference type="Pfam" id="PF14214"/>
    </source>
</evidence>
<keyword evidence="1" id="KW-0472">Membrane</keyword>
<dbReference type="eggNOG" id="KOG0987">
    <property type="taxonomic scope" value="Eukaryota"/>
</dbReference>
<protein>
    <recommendedName>
        <fullName evidence="2">Helitron helicase-like domain-containing protein</fullName>
    </recommendedName>
</protein>
<dbReference type="Proteomes" id="UP000015241">
    <property type="component" value="Unassembled WGS sequence"/>
</dbReference>
<dbReference type="HOGENOM" id="CLU_080483_1_0_1"/>
<feature type="domain" description="Helitron helicase-like" evidence="2">
    <location>
        <begin position="5"/>
        <end position="202"/>
    </location>
</feature>
<dbReference type="Pfam" id="PF14214">
    <property type="entry name" value="Helitron_like_N"/>
    <property type="match status" value="1"/>
</dbReference>
<organism evidence="3 4">
    <name type="scientific">Fomitopsis schrenkii</name>
    <name type="common">Brown rot fungus</name>
    <dbReference type="NCBI Taxonomy" id="2126942"/>
    <lineage>
        <taxon>Eukaryota</taxon>
        <taxon>Fungi</taxon>
        <taxon>Dikarya</taxon>
        <taxon>Basidiomycota</taxon>
        <taxon>Agaricomycotina</taxon>
        <taxon>Agaricomycetes</taxon>
        <taxon>Polyporales</taxon>
        <taxon>Fomitopsis</taxon>
    </lineage>
</organism>
<dbReference type="EMBL" id="KE504145">
    <property type="protein sequence ID" value="EPT00898.1"/>
    <property type="molecule type" value="Genomic_DNA"/>
</dbReference>
<dbReference type="OrthoDB" id="3254930at2759"/>
<dbReference type="InParanoid" id="S8E8D3"/>
<keyword evidence="1" id="KW-0812">Transmembrane</keyword>
<feature type="transmembrane region" description="Helical" evidence="1">
    <location>
        <begin position="107"/>
        <end position="124"/>
    </location>
</feature>
<keyword evidence="4" id="KW-1185">Reference proteome</keyword>
<evidence type="ECO:0000313" key="3">
    <source>
        <dbReference type="EMBL" id="EPT00898.1"/>
    </source>
</evidence>
<proteinExistence type="predicted"/>
<dbReference type="STRING" id="743788.S8E8D3"/>
<reference evidence="3 4" key="1">
    <citation type="journal article" date="2012" name="Science">
        <title>The Paleozoic origin of enzymatic lignin decomposition reconstructed from 31 fungal genomes.</title>
        <authorList>
            <person name="Floudas D."/>
            <person name="Binder M."/>
            <person name="Riley R."/>
            <person name="Barry K."/>
            <person name="Blanchette R.A."/>
            <person name="Henrissat B."/>
            <person name="Martinez A.T."/>
            <person name="Otillar R."/>
            <person name="Spatafora J.W."/>
            <person name="Yadav J.S."/>
            <person name="Aerts A."/>
            <person name="Benoit I."/>
            <person name="Boyd A."/>
            <person name="Carlson A."/>
            <person name="Copeland A."/>
            <person name="Coutinho P.M."/>
            <person name="de Vries R.P."/>
            <person name="Ferreira P."/>
            <person name="Findley K."/>
            <person name="Foster B."/>
            <person name="Gaskell J."/>
            <person name="Glotzer D."/>
            <person name="Gorecki P."/>
            <person name="Heitman J."/>
            <person name="Hesse C."/>
            <person name="Hori C."/>
            <person name="Igarashi K."/>
            <person name="Jurgens J.A."/>
            <person name="Kallen N."/>
            <person name="Kersten P."/>
            <person name="Kohler A."/>
            <person name="Kuees U."/>
            <person name="Kumar T.K.A."/>
            <person name="Kuo A."/>
            <person name="LaButti K."/>
            <person name="Larrondo L.F."/>
            <person name="Lindquist E."/>
            <person name="Ling A."/>
            <person name="Lombard V."/>
            <person name="Lucas S."/>
            <person name="Lundell T."/>
            <person name="Martin R."/>
            <person name="McLaughlin D.J."/>
            <person name="Morgenstern I."/>
            <person name="Morin E."/>
            <person name="Murat C."/>
            <person name="Nagy L.G."/>
            <person name="Nolan M."/>
            <person name="Ohm R.A."/>
            <person name="Patyshakuliyeva A."/>
            <person name="Rokas A."/>
            <person name="Ruiz-Duenas F.J."/>
            <person name="Sabat G."/>
            <person name="Salamov A."/>
            <person name="Samejima M."/>
            <person name="Schmutz J."/>
            <person name="Slot J.C."/>
            <person name="St John F."/>
            <person name="Stenlid J."/>
            <person name="Sun H."/>
            <person name="Sun S."/>
            <person name="Syed K."/>
            <person name="Tsang A."/>
            <person name="Wiebenga A."/>
            <person name="Young D."/>
            <person name="Pisabarro A."/>
            <person name="Eastwood D.C."/>
            <person name="Martin F."/>
            <person name="Cullen D."/>
            <person name="Grigoriev I.V."/>
            <person name="Hibbett D.S."/>
        </authorList>
    </citation>
    <scope>NUCLEOTIDE SEQUENCE</scope>
    <source>
        <strain evidence="4">FP-58527</strain>
    </source>
</reference>
<feature type="non-terminal residue" evidence="3">
    <location>
        <position position="202"/>
    </location>
</feature>
<dbReference type="InterPro" id="IPR025476">
    <property type="entry name" value="Helitron_helicase-like"/>
</dbReference>
<dbReference type="AlphaFoldDB" id="S8E8D3"/>